<organism evidence="7 8">
    <name type="scientific">Parastrongyloides trichosuri</name>
    <name type="common">Possum-specific nematode worm</name>
    <dbReference type="NCBI Taxonomy" id="131310"/>
    <lineage>
        <taxon>Eukaryota</taxon>
        <taxon>Metazoa</taxon>
        <taxon>Ecdysozoa</taxon>
        <taxon>Nematoda</taxon>
        <taxon>Chromadorea</taxon>
        <taxon>Rhabditida</taxon>
        <taxon>Tylenchina</taxon>
        <taxon>Panagrolaimomorpha</taxon>
        <taxon>Strongyloidoidea</taxon>
        <taxon>Strongyloididae</taxon>
        <taxon>Parastrongyloides</taxon>
    </lineage>
</organism>
<dbReference type="InterPro" id="IPR029058">
    <property type="entry name" value="AB_hydrolase_fold"/>
</dbReference>
<evidence type="ECO:0000256" key="5">
    <source>
        <dbReference type="ARBA" id="ARBA00023180"/>
    </source>
</evidence>
<evidence type="ECO:0000256" key="6">
    <source>
        <dbReference type="SAM" id="SignalP"/>
    </source>
</evidence>
<dbReference type="GO" id="GO:0006508">
    <property type="term" value="P:proteolysis"/>
    <property type="evidence" value="ECO:0007669"/>
    <property type="project" value="UniProtKB-KW"/>
</dbReference>
<dbReference type="SUPFAM" id="SSF53474">
    <property type="entry name" value="alpha/beta-Hydrolases"/>
    <property type="match status" value="2"/>
</dbReference>
<dbReference type="AlphaFoldDB" id="A0A0N4ZGJ5"/>
<evidence type="ECO:0000313" key="7">
    <source>
        <dbReference type="Proteomes" id="UP000038045"/>
    </source>
</evidence>
<evidence type="ECO:0000256" key="2">
    <source>
        <dbReference type="ARBA" id="ARBA00022670"/>
    </source>
</evidence>
<evidence type="ECO:0000256" key="3">
    <source>
        <dbReference type="ARBA" id="ARBA00022729"/>
    </source>
</evidence>
<dbReference type="Pfam" id="PF05577">
    <property type="entry name" value="Peptidase_S28"/>
    <property type="match status" value="1"/>
</dbReference>
<accession>A0A0N4ZGJ5</accession>
<keyword evidence="3 6" id="KW-0732">Signal</keyword>
<keyword evidence="5" id="KW-0325">Glycoprotein</keyword>
<dbReference type="Gene3D" id="3.40.50.1820">
    <property type="entry name" value="alpha/beta hydrolase"/>
    <property type="match status" value="1"/>
</dbReference>
<dbReference type="Gene3D" id="1.20.120.980">
    <property type="entry name" value="Serine carboxypeptidase S28, SKS domain"/>
    <property type="match status" value="1"/>
</dbReference>
<feature type="signal peptide" evidence="6">
    <location>
        <begin position="1"/>
        <end position="26"/>
    </location>
</feature>
<dbReference type="GO" id="GO:0070008">
    <property type="term" value="F:serine-type exopeptidase activity"/>
    <property type="evidence" value="ECO:0007669"/>
    <property type="project" value="InterPro"/>
</dbReference>
<dbReference type="InterPro" id="IPR008758">
    <property type="entry name" value="Peptidase_S28"/>
</dbReference>
<name>A0A0N4ZGJ5_PARTI</name>
<dbReference type="PANTHER" id="PTHR11010">
    <property type="entry name" value="PROTEASE S28 PRO-X CARBOXYPEPTIDASE-RELATED"/>
    <property type="match status" value="1"/>
</dbReference>
<comment type="similarity">
    <text evidence="1">Belongs to the peptidase S28 family.</text>
</comment>
<reference evidence="8" key="1">
    <citation type="submission" date="2017-02" db="UniProtKB">
        <authorList>
            <consortium name="WormBaseParasite"/>
        </authorList>
    </citation>
    <scope>IDENTIFICATION</scope>
</reference>
<protein>
    <submittedName>
        <fullName evidence="8">Serine carboxypeptidase</fullName>
    </submittedName>
</protein>
<keyword evidence="2" id="KW-0645">Protease</keyword>
<evidence type="ECO:0000256" key="1">
    <source>
        <dbReference type="ARBA" id="ARBA00011079"/>
    </source>
</evidence>
<dbReference type="InterPro" id="IPR042269">
    <property type="entry name" value="Ser_carbopepase_S28_SKS"/>
</dbReference>
<dbReference type="FunFam" id="1.20.120.980:FF:000003">
    <property type="entry name" value="Serine protease 16"/>
    <property type="match status" value="1"/>
</dbReference>
<feature type="chain" id="PRO_5005891654" evidence="6">
    <location>
        <begin position="27"/>
        <end position="572"/>
    </location>
</feature>
<sequence>MKFSTKFLVSIISFILLSKEVCTSSALPPFIFGKPAKSTILRHAERMHYGQIHGFEALKKFDNLQDDCPDVKEDYFVNKVDHFSNDTRTYKQRYQYNSKYYQKSSTADNVFIMIGGEGAASCIWVQKEGYQYIQMAKNHSAYIYQLEHRFFGPSQPFGNTNSMSFDNLKYLHSKQALADLAAFIDGIKGNFVNPKFVVFGGSYPGGLAAIFRLKYPDYSVGGIASSAGINLQIDYNGYSMGMQDTIKATSMDCYNAVNSSFMALQQATLSKDGRAKLNQLFNLQPPFNESTFTQLDLTNFLANVFSVFQGVIQYTYDGRNDITKSTYTVNQLCKYMTGVQTSVGYENIAAVIRWSNKIMGGNANDPFPNSYGDMITQLRMVNYGDAINNDNVEANLEGRGWMWLCCNQLGFFQTTDQGRNIWQNIIPLDFFVNQCSDIFDPSVNYDYIVKAVAAGKEYYGDVSTYNAPNTVLPNGGFDPWNRIGVYRNDSSIHLYSFLIPGAAHCSDMYPSYDGEPAGLAPARQLIYNEVNYYLQPKVNIETTTKGTSSKQNLTSYTILLSFMSLLISFIIC</sequence>
<proteinExistence type="inferred from homology"/>
<evidence type="ECO:0000313" key="8">
    <source>
        <dbReference type="WBParaSite" id="PTRK_0000690300.1"/>
    </source>
</evidence>
<keyword evidence="7" id="KW-1185">Reference proteome</keyword>
<dbReference type="WBParaSite" id="PTRK_0000690300.1">
    <property type="protein sequence ID" value="PTRK_0000690300.1"/>
    <property type="gene ID" value="PTRK_0000690300"/>
</dbReference>
<evidence type="ECO:0000256" key="4">
    <source>
        <dbReference type="ARBA" id="ARBA00022801"/>
    </source>
</evidence>
<keyword evidence="4" id="KW-0378">Hydrolase</keyword>
<dbReference type="PANTHER" id="PTHR11010:SF101">
    <property type="entry name" value="SERINE PROTEASE F56F10.1-RELATED"/>
    <property type="match status" value="1"/>
</dbReference>
<dbReference type="Proteomes" id="UP000038045">
    <property type="component" value="Unplaced"/>
</dbReference>
<dbReference type="GO" id="GO:0008239">
    <property type="term" value="F:dipeptidyl-peptidase activity"/>
    <property type="evidence" value="ECO:0007669"/>
    <property type="project" value="TreeGrafter"/>
</dbReference>